<feature type="disulfide bond" evidence="3">
    <location>
        <begin position="159"/>
        <end position="186"/>
    </location>
</feature>
<feature type="domain" description="Sushi" evidence="4">
    <location>
        <begin position="73"/>
        <end position="130"/>
    </location>
</feature>
<dbReference type="EMBL" id="JARKHS020024109">
    <property type="protein sequence ID" value="KAK8768354.1"/>
    <property type="molecule type" value="Genomic_DNA"/>
</dbReference>
<keyword evidence="2 3" id="KW-1015">Disulfide bond</keyword>
<dbReference type="Proteomes" id="UP001321473">
    <property type="component" value="Unassembled WGS sequence"/>
</dbReference>
<dbReference type="AlphaFoldDB" id="A0AAQ4E0W4"/>
<comment type="caution">
    <text evidence="5">The sequence shown here is derived from an EMBL/GenBank/DDBJ whole genome shotgun (WGS) entry which is preliminary data.</text>
</comment>
<comment type="caution">
    <text evidence="3">Lacks conserved residue(s) required for the propagation of feature annotation.</text>
</comment>
<dbReference type="InterPro" id="IPR035976">
    <property type="entry name" value="Sushi/SCR/CCP_sf"/>
</dbReference>
<evidence type="ECO:0000313" key="6">
    <source>
        <dbReference type="Proteomes" id="UP001321473"/>
    </source>
</evidence>
<evidence type="ECO:0000256" key="1">
    <source>
        <dbReference type="ARBA" id="ARBA00022737"/>
    </source>
</evidence>
<dbReference type="Gene3D" id="2.10.70.10">
    <property type="entry name" value="Complement Module, domain 1"/>
    <property type="match status" value="3"/>
</dbReference>
<dbReference type="Pfam" id="PF00084">
    <property type="entry name" value="Sushi"/>
    <property type="match status" value="3"/>
</dbReference>
<dbReference type="SMART" id="SM00032">
    <property type="entry name" value="CCP"/>
    <property type="match status" value="3"/>
</dbReference>
<evidence type="ECO:0000313" key="5">
    <source>
        <dbReference type="EMBL" id="KAK8768354.1"/>
    </source>
</evidence>
<evidence type="ECO:0000256" key="3">
    <source>
        <dbReference type="PROSITE-ProRule" id="PRU00302"/>
    </source>
</evidence>
<protein>
    <recommendedName>
        <fullName evidence="4">Sushi domain-containing protein</fullName>
    </recommendedName>
</protein>
<evidence type="ECO:0000259" key="4">
    <source>
        <dbReference type="PROSITE" id="PS50923"/>
    </source>
</evidence>
<keyword evidence="1" id="KW-0677">Repeat</keyword>
<reference evidence="5 6" key="1">
    <citation type="journal article" date="2023" name="Arcadia Sci">
        <title>De novo assembly of a long-read Amblyomma americanum tick genome.</title>
        <authorList>
            <person name="Chou S."/>
            <person name="Poskanzer K.E."/>
            <person name="Rollins M."/>
            <person name="Thuy-Boun P.S."/>
        </authorList>
    </citation>
    <scope>NUCLEOTIDE SEQUENCE [LARGE SCALE GENOMIC DNA]</scope>
    <source>
        <strain evidence="5">F_SG_1</strain>
        <tissue evidence="5">Salivary glands</tissue>
    </source>
</reference>
<proteinExistence type="predicted"/>
<accession>A0AAQ4E0W4</accession>
<evidence type="ECO:0000256" key="2">
    <source>
        <dbReference type="ARBA" id="ARBA00023157"/>
    </source>
</evidence>
<dbReference type="SUPFAM" id="SSF57535">
    <property type="entry name" value="Complement control module/SCR domain"/>
    <property type="match status" value="3"/>
</dbReference>
<dbReference type="PROSITE" id="PS50923">
    <property type="entry name" value="SUSHI"/>
    <property type="match status" value="3"/>
</dbReference>
<feature type="disulfide bond" evidence="3">
    <location>
        <begin position="101"/>
        <end position="128"/>
    </location>
</feature>
<dbReference type="PANTHER" id="PTHR45656:SF15">
    <property type="entry name" value="SUSHI DOMAIN-CONTAINING PROTEIN"/>
    <property type="match status" value="1"/>
</dbReference>
<organism evidence="5 6">
    <name type="scientific">Amblyomma americanum</name>
    <name type="common">Lone star tick</name>
    <dbReference type="NCBI Taxonomy" id="6943"/>
    <lineage>
        <taxon>Eukaryota</taxon>
        <taxon>Metazoa</taxon>
        <taxon>Ecdysozoa</taxon>
        <taxon>Arthropoda</taxon>
        <taxon>Chelicerata</taxon>
        <taxon>Arachnida</taxon>
        <taxon>Acari</taxon>
        <taxon>Parasitiformes</taxon>
        <taxon>Ixodida</taxon>
        <taxon>Ixodoidea</taxon>
        <taxon>Ixodidae</taxon>
        <taxon>Amblyomminae</taxon>
        <taxon>Amblyomma</taxon>
    </lineage>
</organism>
<feature type="domain" description="Sushi" evidence="4">
    <location>
        <begin position="131"/>
        <end position="188"/>
    </location>
</feature>
<sequence>MKSKDCTEPASLFIHYRLQPGAEHQKEFPVGTTLTYCCGQGYTNENDTWNATCLQKEDESLYWVIGQHDCKPVSCGHPGHVLNGRLSGSEFVFPRSVVYECNRGYWLKGKSILYCQLDAQWNAPKPECHIVQCGTLENITNGFVNLSGTPFGSKAEFSCNHGFKLVGNSTRTCGADGRWTDEPPHCEGEHFAPGSCSGSLKKSIKILRFSCQDKVVFCIRGRKYA</sequence>
<dbReference type="CDD" id="cd00033">
    <property type="entry name" value="CCP"/>
    <property type="match status" value="2"/>
</dbReference>
<gene>
    <name evidence="5" type="ORF">V5799_015182</name>
</gene>
<dbReference type="PANTHER" id="PTHR45656">
    <property type="entry name" value="PROTEIN CBR-CLEC-78"/>
    <property type="match status" value="1"/>
</dbReference>
<keyword evidence="6" id="KW-1185">Reference proteome</keyword>
<dbReference type="InterPro" id="IPR051277">
    <property type="entry name" value="SEZ6_CSMD_C4BPB_Regulators"/>
</dbReference>
<feature type="domain" description="Sushi" evidence="4">
    <location>
        <begin position="4"/>
        <end position="72"/>
    </location>
</feature>
<keyword evidence="3" id="KW-0768">Sushi</keyword>
<name>A0AAQ4E0W4_AMBAM</name>
<dbReference type="InterPro" id="IPR000436">
    <property type="entry name" value="Sushi_SCR_CCP_dom"/>
</dbReference>